<protein>
    <submittedName>
        <fullName evidence="2">Uncharacterized protein</fullName>
    </submittedName>
</protein>
<feature type="coiled-coil region" evidence="1">
    <location>
        <begin position="22"/>
        <end position="56"/>
    </location>
</feature>
<evidence type="ECO:0000313" key="2">
    <source>
        <dbReference type="EMBL" id="KAJ8372309.1"/>
    </source>
</evidence>
<gene>
    <name evidence="2" type="ORF">AAFF_G00290950</name>
</gene>
<organism evidence="2 3">
    <name type="scientific">Aldrovandia affinis</name>
    <dbReference type="NCBI Taxonomy" id="143900"/>
    <lineage>
        <taxon>Eukaryota</taxon>
        <taxon>Metazoa</taxon>
        <taxon>Chordata</taxon>
        <taxon>Craniata</taxon>
        <taxon>Vertebrata</taxon>
        <taxon>Euteleostomi</taxon>
        <taxon>Actinopterygii</taxon>
        <taxon>Neopterygii</taxon>
        <taxon>Teleostei</taxon>
        <taxon>Notacanthiformes</taxon>
        <taxon>Halosauridae</taxon>
        <taxon>Aldrovandia</taxon>
    </lineage>
</organism>
<name>A0AAD7R9C3_9TELE</name>
<dbReference type="AlphaFoldDB" id="A0AAD7R9C3"/>
<reference evidence="2" key="1">
    <citation type="journal article" date="2023" name="Science">
        <title>Genome structures resolve the early diversification of teleost fishes.</title>
        <authorList>
            <person name="Parey E."/>
            <person name="Louis A."/>
            <person name="Montfort J."/>
            <person name="Bouchez O."/>
            <person name="Roques C."/>
            <person name="Iampietro C."/>
            <person name="Lluch J."/>
            <person name="Castinel A."/>
            <person name="Donnadieu C."/>
            <person name="Desvignes T."/>
            <person name="Floi Bucao C."/>
            <person name="Jouanno E."/>
            <person name="Wen M."/>
            <person name="Mejri S."/>
            <person name="Dirks R."/>
            <person name="Jansen H."/>
            <person name="Henkel C."/>
            <person name="Chen W.J."/>
            <person name="Zahm M."/>
            <person name="Cabau C."/>
            <person name="Klopp C."/>
            <person name="Thompson A.W."/>
            <person name="Robinson-Rechavi M."/>
            <person name="Braasch I."/>
            <person name="Lecointre G."/>
            <person name="Bobe J."/>
            <person name="Postlethwait J.H."/>
            <person name="Berthelot C."/>
            <person name="Roest Crollius H."/>
            <person name="Guiguen Y."/>
        </authorList>
    </citation>
    <scope>NUCLEOTIDE SEQUENCE</scope>
    <source>
        <strain evidence="2">NC1722</strain>
    </source>
</reference>
<proteinExistence type="predicted"/>
<evidence type="ECO:0000256" key="1">
    <source>
        <dbReference type="SAM" id="Coils"/>
    </source>
</evidence>
<comment type="caution">
    <text evidence="2">The sequence shown here is derived from an EMBL/GenBank/DDBJ whole genome shotgun (WGS) entry which is preliminary data.</text>
</comment>
<sequence>MEVMEKKLHEVHVEWQRIKDDMNNNAAKIRAMEVALEEARRQADKERSLRLIAEAKDDKLTVSIVKTVAGDRRPQDPGKWRRA</sequence>
<evidence type="ECO:0000313" key="3">
    <source>
        <dbReference type="Proteomes" id="UP001221898"/>
    </source>
</evidence>
<keyword evidence="3" id="KW-1185">Reference proteome</keyword>
<accession>A0AAD7R9C3</accession>
<keyword evidence="1" id="KW-0175">Coiled coil</keyword>
<dbReference type="EMBL" id="JAINUG010000408">
    <property type="protein sequence ID" value="KAJ8372309.1"/>
    <property type="molecule type" value="Genomic_DNA"/>
</dbReference>
<dbReference type="Proteomes" id="UP001221898">
    <property type="component" value="Unassembled WGS sequence"/>
</dbReference>